<evidence type="ECO:0000313" key="3">
    <source>
        <dbReference type="Proteomes" id="UP001416858"/>
    </source>
</evidence>
<dbReference type="Proteomes" id="UP001416858">
    <property type="component" value="Unassembled WGS sequence"/>
</dbReference>
<comment type="caution">
    <text evidence="2">The sequence shown here is derived from an EMBL/GenBank/DDBJ whole genome shotgun (WGS) entry which is preliminary data.</text>
</comment>
<evidence type="ECO:0000256" key="1">
    <source>
        <dbReference type="SAM" id="MobiDB-lite"/>
    </source>
</evidence>
<feature type="compositionally biased region" description="Polar residues" evidence="1">
    <location>
        <begin position="160"/>
        <end position="170"/>
    </location>
</feature>
<evidence type="ECO:0000313" key="2">
    <source>
        <dbReference type="EMBL" id="GAA5504638.1"/>
    </source>
</evidence>
<accession>A0ABP9VMK4</accession>
<dbReference type="RefSeq" id="WP_345681694.1">
    <property type="nucleotide sequence ID" value="NZ_BAABRO010000001.1"/>
</dbReference>
<sequence length="193" mass="22540">MKAEQYRARVARLARFYKVESRLSVPGDRRRYPAKDTIFADSNPPTTDTLESRIATAIWRWKFASVDQRPSIVTDSKLASMLEFWFPFSQIEQTQRLGTWCDGIPLLNVDQIDRVTFFLSGVGCFPHQFAPFETEWRFKNRRDRTPESITLRLGYVAPENQQSARQNPQPQRIYDSRPTKNSDWMVAVELTES</sequence>
<proteinExistence type="predicted"/>
<dbReference type="EMBL" id="BAABRO010000001">
    <property type="protein sequence ID" value="GAA5504638.1"/>
    <property type="molecule type" value="Genomic_DNA"/>
</dbReference>
<organism evidence="2 3">
    <name type="scientific">Novipirellula caenicola</name>
    <dbReference type="NCBI Taxonomy" id="1536901"/>
    <lineage>
        <taxon>Bacteria</taxon>
        <taxon>Pseudomonadati</taxon>
        <taxon>Planctomycetota</taxon>
        <taxon>Planctomycetia</taxon>
        <taxon>Pirellulales</taxon>
        <taxon>Pirellulaceae</taxon>
        <taxon>Novipirellula</taxon>
    </lineage>
</organism>
<protein>
    <submittedName>
        <fullName evidence="2">Uncharacterized protein</fullName>
    </submittedName>
</protein>
<keyword evidence="3" id="KW-1185">Reference proteome</keyword>
<name>A0ABP9VMK4_9BACT</name>
<feature type="region of interest" description="Disordered" evidence="1">
    <location>
        <begin position="160"/>
        <end position="179"/>
    </location>
</feature>
<reference evidence="2 3" key="1">
    <citation type="submission" date="2024-02" db="EMBL/GenBank/DDBJ databases">
        <title>Rhodopirellula caenicola NBRC 110016.</title>
        <authorList>
            <person name="Ichikawa N."/>
            <person name="Katano-Makiyama Y."/>
            <person name="Hidaka K."/>
        </authorList>
    </citation>
    <scope>NUCLEOTIDE SEQUENCE [LARGE SCALE GENOMIC DNA]</scope>
    <source>
        <strain evidence="2 3">NBRC 110016</strain>
    </source>
</reference>
<gene>
    <name evidence="2" type="ORF">Rcae01_00077</name>
</gene>